<feature type="transmembrane region" description="Helical" evidence="1">
    <location>
        <begin position="28"/>
        <end position="53"/>
    </location>
</feature>
<feature type="transmembrane region" description="Helical" evidence="1">
    <location>
        <begin position="91"/>
        <end position="110"/>
    </location>
</feature>
<dbReference type="RefSeq" id="WP_050024590.1">
    <property type="nucleotide sequence ID" value="NZ_JNFH02000023.1"/>
</dbReference>
<accession>A0A081EUD7</accession>
<gene>
    <name evidence="2" type="ORF">FK85_07035</name>
</gene>
<name>A0A081EUD7_9EURY</name>
<dbReference type="EMBL" id="JNFH02000023">
    <property type="protein sequence ID" value="KDS91025.1"/>
    <property type="molecule type" value="Genomic_DNA"/>
</dbReference>
<dbReference type="Proteomes" id="UP000053331">
    <property type="component" value="Unassembled WGS sequence"/>
</dbReference>
<comment type="caution">
    <text evidence="2">The sequence shown here is derived from an EMBL/GenBank/DDBJ whole genome shotgun (WGS) entry which is preliminary data.</text>
</comment>
<dbReference type="OrthoDB" id="202783at2157"/>
<evidence type="ECO:0000313" key="3">
    <source>
        <dbReference type="Proteomes" id="UP000053331"/>
    </source>
</evidence>
<keyword evidence="1" id="KW-0472">Membrane</keyword>
<evidence type="ECO:0000313" key="2">
    <source>
        <dbReference type="EMBL" id="KDS91025.1"/>
    </source>
</evidence>
<dbReference type="AlphaFoldDB" id="A0A081EUD7"/>
<organism evidence="2 3">
    <name type="scientific">Halorubrum saccharovorum</name>
    <dbReference type="NCBI Taxonomy" id="2248"/>
    <lineage>
        <taxon>Archaea</taxon>
        <taxon>Methanobacteriati</taxon>
        <taxon>Methanobacteriota</taxon>
        <taxon>Stenosarchaea group</taxon>
        <taxon>Halobacteria</taxon>
        <taxon>Halobacteriales</taxon>
        <taxon>Haloferacaceae</taxon>
        <taxon>Halorubrum</taxon>
    </lineage>
</organism>
<feature type="transmembrane region" description="Helical" evidence="1">
    <location>
        <begin position="65"/>
        <end position="85"/>
    </location>
</feature>
<reference evidence="2 3" key="1">
    <citation type="journal article" date="2015" name="Genome Announc.">
        <title>Draft genome sequence of a Halorubrum H3 strain isolated from the burlinskoye salt lake (Altai Krai, Russia).</title>
        <authorList>
            <person name="Rozanov A.S."/>
            <person name="Bryanskaya A.V."/>
            <person name="Malup T.K."/>
            <person name="Kotenko A.V."/>
            <person name="Peltek S.E."/>
        </authorList>
    </citation>
    <scope>NUCLEOTIDE SEQUENCE [LARGE SCALE GENOMIC DNA]</scope>
    <source>
        <strain evidence="2 3">H3</strain>
    </source>
</reference>
<keyword evidence="1" id="KW-0812">Transmembrane</keyword>
<proteinExistence type="predicted"/>
<protein>
    <submittedName>
        <fullName evidence="2">Uncharacterized protein</fullName>
    </submittedName>
</protein>
<sequence>MQMDLPLAALFGLSVAIGVYAFFASDPFVATAVATLYAAVSYFYLAFDAALLGSVFEFTDRSDRVGYAVGMFGLTVSPLAVWGYSGNSDASSLPLVILVFGVIAFLLLAAQAHRQIDAA</sequence>
<keyword evidence="1" id="KW-1133">Transmembrane helix</keyword>
<evidence type="ECO:0000256" key="1">
    <source>
        <dbReference type="SAM" id="Phobius"/>
    </source>
</evidence>
<keyword evidence="3" id="KW-1185">Reference proteome</keyword>